<evidence type="ECO:0000313" key="2">
    <source>
        <dbReference type="Proteomes" id="UP001556367"/>
    </source>
</evidence>
<evidence type="ECO:0000313" key="1">
    <source>
        <dbReference type="EMBL" id="KAL0953065.1"/>
    </source>
</evidence>
<accession>A0ABR3JD88</accession>
<dbReference type="EMBL" id="JASNQZ010000010">
    <property type="protein sequence ID" value="KAL0953065.1"/>
    <property type="molecule type" value="Genomic_DNA"/>
</dbReference>
<name>A0ABR3JD88_9AGAR</name>
<dbReference type="Proteomes" id="UP001556367">
    <property type="component" value="Unassembled WGS sequence"/>
</dbReference>
<comment type="caution">
    <text evidence="1">The sequence shown here is derived from an EMBL/GenBank/DDBJ whole genome shotgun (WGS) entry which is preliminary data.</text>
</comment>
<protein>
    <submittedName>
        <fullName evidence="1">Uncharacterized protein</fullName>
    </submittedName>
</protein>
<organism evidence="1 2">
    <name type="scientific">Hohenbuehelia grisea</name>
    <dbReference type="NCBI Taxonomy" id="104357"/>
    <lineage>
        <taxon>Eukaryota</taxon>
        <taxon>Fungi</taxon>
        <taxon>Dikarya</taxon>
        <taxon>Basidiomycota</taxon>
        <taxon>Agaricomycotina</taxon>
        <taxon>Agaricomycetes</taxon>
        <taxon>Agaricomycetidae</taxon>
        <taxon>Agaricales</taxon>
        <taxon>Pleurotineae</taxon>
        <taxon>Pleurotaceae</taxon>
        <taxon>Hohenbuehelia</taxon>
    </lineage>
</organism>
<proteinExistence type="predicted"/>
<keyword evidence="2" id="KW-1185">Reference proteome</keyword>
<reference evidence="2" key="1">
    <citation type="submission" date="2024-06" db="EMBL/GenBank/DDBJ databases">
        <title>Multi-omics analyses provide insights into the biosynthesis of the anticancer antibiotic pleurotin in Hohenbuehelia grisea.</title>
        <authorList>
            <person name="Weaver J.A."/>
            <person name="Alberti F."/>
        </authorList>
    </citation>
    <scope>NUCLEOTIDE SEQUENCE [LARGE SCALE GENOMIC DNA]</scope>
    <source>
        <strain evidence="2">T-177</strain>
    </source>
</reference>
<sequence>MPQCLVSPRLIRRFRGMYCFHSIAEFTWRHPAVCIVLPFLTKVMIKFLCAVTDNVLRGASLAMLNPSDNASCHKSVTRLTRLLSRMSNFSNLYHTKASA</sequence>
<gene>
    <name evidence="1" type="ORF">HGRIS_007265</name>
</gene>